<name>A0A3R9QBG5_9BACT</name>
<reference evidence="1 2" key="1">
    <citation type="submission" date="2018-12" db="EMBL/GenBank/DDBJ databases">
        <title>Sequencing of bacterial isolates from soil warming experiment in Harvard Forest, Massachusetts, USA.</title>
        <authorList>
            <person name="Deangelis K."/>
        </authorList>
    </citation>
    <scope>NUCLEOTIDE SEQUENCE [LARGE SCALE GENOMIC DNA]</scope>
    <source>
        <strain evidence="1 2">EB153</strain>
    </source>
</reference>
<accession>A0A3R9QBG5</accession>
<dbReference type="Proteomes" id="UP000269669">
    <property type="component" value="Unassembled WGS sequence"/>
</dbReference>
<protein>
    <submittedName>
        <fullName evidence="1">Uncharacterized protein</fullName>
    </submittedName>
</protein>
<keyword evidence="2" id="KW-1185">Reference proteome</keyword>
<dbReference type="OrthoDB" id="123171at2"/>
<comment type="caution">
    <text evidence="1">The sequence shown here is derived from an EMBL/GenBank/DDBJ whole genome shotgun (WGS) entry which is preliminary data.</text>
</comment>
<evidence type="ECO:0000313" key="2">
    <source>
        <dbReference type="Proteomes" id="UP000269669"/>
    </source>
</evidence>
<proteinExistence type="predicted"/>
<sequence>MADAPPILKKPQTIDDYQALYDSLGRAYWEASDINSKDLVQGARESIYDIITDLDEAQLDANTALFLAAEPKIKQTCATLQKIQSDITNITKNITTAATVVDSINKVLGIAAMF</sequence>
<dbReference type="EMBL" id="RSDW01000001">
    <property type="protein sequence ID" value="RSL17737.1"/>
    <property type="molecule type" value="Genomic_DNA"/>
</dbReference>
<evidence type="ECO:0000313" key="1">
    <source>
        <dbReference type="EMBL" id="RSL17737.1"/>
    </source>
</evidence>
<gene>
    <name evidence="1" type="ORF">EDE15_3280</name>
</gene>
<organism evidence="1 2">
    <name type="scientific">Edaphobacter aggregans</name>
    <dbReference type="NCBI Taxonomy" id="570835"/>
    <lineage>
        <taxon>Bacteria</taxon>
        <taxon>Pseudomonadati</taxon>
        <taxon>Acidobacteriota</taxon>
        <taxon>Terriglobia</taxon>
        <taxon>Terriglobales</taxon>
        <taxon>Acidobacteriaceae</taxon>
        <taxon>Edaphobacter</taxon>
    </lineage>
</organism>
<dbReference type="AlphaFoldDB" id="A0A3R9QBG5"/>
<dbReference type="RefSeq" id="WP_125486183.1">
    <property type="nucleotide sequence ID" value="NZ_RSDW01000001.1"/>
</dbReference>